<reference evidence="1 2" key="1">
    <citation type="submission" date="2019-10" db="EMBL/GenBank/DDBJ databases">
        <title>Whole genome shotgun sequence of Acrocarpospora macrocephala NBRC 16266.</title>
        <authorList>
            <person name="Ichikawa N."/>
            <person name="Kimura A."/>
            <person name="Kitahashi Y."/>
            <person name="Komaki H."/>
            <person name="Oguchi A."/>
        </authorList>
    </citation>
    <scope>NUCLEOTIDE SEQUENCE [LARGE SCALE GENOMIC DNA]</scope>
    <source>
        <strain evidence="1 2">NBRC 16266</strain>
    </source>
</reference>
<dbReference type="OrthoDB" id="3537399at2"/>
<dbReference type="EMBL" id="BLAE01000006">
    <property type="protein sequence ID" value="GES07548.1"/>
    <property type="molecule type" value="Genomic_DNA"/>
</dbReference>
<keyword evidence="2" id="KW-1185">Reference proteome</keyword>
<evidence type="ECO:0000313" key="2">
    <source>
        <dbReference type="Proteomes" id="UP000331127"/>
    </source>
</evidence>
<name>A0A5M3WMK3_9ACTN</name>
<proteinExistence type="predicted"/>
<evidence type="ECO:0008006" key="3">
    <source>
        <dbReference type="Google" id="ProtNLM"/>
    </source>
</evidence>
<dbReference type="RefSeq" id="WP_155353246.1">
    <property type="nucleotide sequence ID" value="NZ_BAAAHL010000012.1"/>
</dbReference>
<accession>A0A5M3WMK3</accession>
<gene>
    <name evidence="1" type="ORF">Amac_011430</name>
</gene>
<dbReference type="AlphaFoldDB" id="A0A5M3WMK3"/>
<protein>
    <recommendedName>
        <fullName evidence="3">Regulatory protein</fullName>
    </recommendedName>
</protein>
<organism evidence="1 2">
    <name type="scientific">Acrocarpospora macrocephala</name>
    <dbReference type="NCBI Taxonomy" id="150177"/>
    <lineage>
        <taxon>Bacteria</taxon>
        <taxon>Bacillati</taxon>
        <taxon>Actinomycetota</taxon>
        <taxon>Actinomycetes</taxon>
        <taxon>Streptosporangiales</taxon>
        <taxon>Streptosporangiaceae</taxon>
        <taxon>Acrocarpospora</taxon>
    </lineage>
</organism>
<comment type="caution">
    <text evidence="1">The sequence shown here is derived from an EMBL/GenBank/DDBJ whole genome shotgun (WGS) entry which is preliminary data.</text>
</comment>
<dbReference type="Proteomes" id="UP000331127">
    <property type="component" value="Unassembled WGS sequence"/>
</dbReference>
<sequence length="109" mass="11839">MRTIPIPVDTNRLTFTCVKSPRPRLLNKDTGEIKTDKTGQVVYEVICSVEDTLGRIELVKVAVSGEPPVTSGDEVIPVDLAGYVWEISGRWGISYRATAFTSARGDGVA</sequence>
<evidence type="ECO:0000313" key="1">
    <source>
        <dbReference type="EMBL" id="GES07548.1"/>
    </source>
</evidence>